<dbReference type="PANTHER" id="PTHR45779:SF6">
    <property type="entry name" value="PEPTIDYL-PROLYL CIS-TRANS ISOMERASE FKBP15-1"/>
    <property type="match status" value="1"/>
</dbReference>
<dbReference type="GO" id="GO:0003755">
    <property type="term" value="F:peptidyl-prolyl cis-trans isomerase activity"/>
    <property type="evidence" value="ECO:0000318"/>
    <property type="project" value="GO_Central"/>
</dbReference>
<keyword evidence="4 5" id="KW-0413">Isomerase</keyword>
<dbReference type="PANTHER" id="PTHR45779">
    <property type="entry name" value="PEPTIDYLPROLYL ISOMERASE"/>
    <property type="match status" value="1"/>
</dbReference>
<accession>A0A1Y1I5X5</accession>
<evidence type="ECO:0000256" key="6">
    <source>
        <dbReference type="SAM" id="SignalP"/>
    </source>
</evidence>
<feature type="chain" id="PRO_5012010815" description="peptidylprolyl isomerase" evidence="6">
    <location>
        <begin position="27"/>
        <end position="156"/>
    </location>
</feature>
<proteinExistence type="predicted"/>
<dbReference type="FunFam" id="3.10.50.40:FF:000006">
    <property type="entry name" value="Peptidyl-prolyl cis-trans isomerase"/>
    <property type="match status" value="1"/>
</dbReference>
<dbReference type="SUPFAM" id="SSF54534">
    <property type="entry name" value="FKBP-like"/>
    <property type="match status" value="1"/>
</dbReference>
<keyword evidence="9" id="KW-1185">Reference proteome</keyword>
<dbReference type="OMA" id="KPASCEI"/>
<protein>
    <recommendedName>
        <fullName evidence="2 5">peptidylprolyl isomerase</fullName>
        <ecNumber evidence="2 5">5.2.1.8</ecNumber>
    </recommendedName>
</protein>
<feature type="domain" description="PPIase FKBP-type" evidence="7">
    <location>
        <begin position="54"/>
        <end position="142"/>
    </location>
</feature>
<keyword evidence="6" id="KW-0732">Signal</keyword>
<evidence type="ECO:0000313" key="8">
    <source>
        <dbReference type="EMBL" id="GAQ84127.1"/>
    </source>
</evidence>
<keyword evidence="3 5" id="KW-0697">Rotamase</keyword>
<gene>
    <name evidence="8" type="ORF">KFL_001770120</name>
</gene>
<evidence type="ECO:0000259" key="7">
    <source>
        <dbReference type="PROSITE" id="PS50059"/>
    </source>
</evidence>
<name>A0A1Y1I5X5_KLENI</name>
<dbReference type="PROSITE" id="PS50059">
    <property type="entry name" value="FKBP_PPIASE"/>
    <property type="match status" value="1"/>
</dbReference>
<dbReference type="EC" id="5.2.1.8" evidence="2 5"/>
<dbReference type="AlphaFoldDB" id="A0A1Y1I5X5"/>
<evidence type="ECO:0000256" key="3">
    <source>
        <dbReference type="ARBA" id="ARBA00023110"/>
    </source>
</evidence>
<evidence type="ECO:0000256" key="5">
    <source>
        <dbReference type="PROSITE-ProRule" id="PRU00277"/>
    </source>
</evidence>
<sequence length="156" mass="16556">MAAHKIAFLVLAILCGVLLLTDVVSAKKKSKDVTELQIGVKFKPEVCSIKASKGDQVSVHYRGSLTDGSQFDASYDRGAPFDFKLGAGQVIKGWDQGIAGMCIGEKRKLRIPSSLGYGDHGSPPKIPGGATLVFDTELIAINGVDKDPAAKAQELR</sequence>
<dbReference type="Pfam" id="PF00254">
    <property type="entry name" value="FKBP_C"/>
    <property type="match status" value="1"/>
</dbReference>
<organism evidence="8 9">
    <name type="scientific">Klebsormidium nitens</name>
    <name type="common">Green alga</name>
    <name type="synonym">Ulothrix nitens</name>
    <dbReference type="NCBI Taxonomy" id="105231"/>
    <lineage>
        <taxon>Eukaryota</taxon>
        <taxon>Viridiplantae</taxon>
        <taxon>Streptophyta</taxon>
        <taxon>Klebsormidiophyceae</taxon>
        <taxon>Klebsormidiales</taxon>
        <taxon>Klebsormidiaceae</taxon>
        <taxon>Klebsormidium</taxon>
    </lineage>
</organism>
<dbReference type="Gene3D" id="3.10.50.40">
    <property type="match status" value="1"/>
</dbReference>
<dbReference type="STRING" id="105231.A0A1Y1I5X5"/>
<reference evidence="8 9" key="1">
    <citation type="journal article" date="2014" name="Nat. Commun.">
        <title>Klebsormidium flaccidum genome reveals primary factors for plant terrestrial adaptation.</title>
        <authorList>
            <person name="Hori K."/>
            <person name="Maruyama F."/>
            <person name="Fujisawa T."/>
            <person name="Togashi T."/>
            <person name="Yamamoto N."/>
            <person name="Seo M."/>
            <person name="Sato S."/>
            <person name="Yamada T."/>
            <person name="Mori H."/>
            <person name="Tajima N."/>
            <person name="Moriyama T."/>
            <person name="Ikeuchi M."/>
            <person name="Watanabe M."/>
            <person name="Wada H."/>
            <person name="Kobayashi K."/>
            <person name="Saito M."/>
            <person name="Masuda T."/>
            <person name="Sasaki-Sekimoto Y."/>
            <person name="Mashiguchi K."/>
            <person name="Awai K."/>
            <person name="Shimojima M."/>
            <person name="Masuda S."/>
            <person name="Iwai M."/>
            <person name="Nobusawa T."/>
            <person name="Narise T."/>
            <person name="Kondo S."/>
            <person name="Saito H."/>
            <person name="Sato R."/>
            <person name="Murakawa M."/>
            <person name="Ihara Y."/>
            <person name="Oshima-Yamada Y."/>
            <person name="Ohtaka K."/>
            <person name="Satoh M."/>
            <person name="Sonobe K."/>
            <person name="Ishii M."/>
            <person name="Ohtani R."/>
            <person name="Kanamori-Sato M."/>
            <person name="Honoki R."/>
            <person name="Miyazaki D."/>
            <person name="Mochizuki H."/>
            <person name="Umetsu J."/>
            <person name="Higashi K."/>
            <person name="Shibata D."/>
            <person name="Kamiya Y."/>
            <person name="Sato N."/>
            <person name="Nakamura Y."/>
            <person name="Tabata S."/>
            <person name="Ida S."/>
            <person name="Kurokawa K."/>
            <person name="Ohta H."/>
        </authorList>
    </citation>
    <scope>NUCLEOTIDE SEQUENCE [LARGE SCALE GENOMIC DNA]</scope>
    <source>
        <strain evidence="8 9">NIES-2285</strain>
    </source>
</reference>
<dbReference type="Proteomes" id="UP000054558">
    <property type="component" value="Unassembled WGS sequence"/>
</dbReference>
<dbReference type="InterPro" id="IPR044609">
    <property type="entry name" value="FKBP2/11"/>
</dbReference>
<dbReference type="OrthoDB" id="1902587at2759"/>
<dbReference type="GO" id="GO:0005783">
    <property type="term" value="C:endoplasmic reticulum"/>
    <property type="evidence" value="ECO:0000318"/>
    <property type="project" value="GO_Central"/>
</dbReference>
<comment type="catalytic activity">
    <reaction evidence="1 5">
        <text>[protein]-peptidylproline (omega=180) = [protein]-peptidylproline (omega=0)</text>
        <dbReference type="Rhea" id="RHEA:16237"/>
        <dbReference type="Rhea" id="RHEA-COMP:10747"/>
        <dbReference type="Rhea" id="RHEA-COMP:10748"/>
        <dbReference type="ChEBI" id="CHEBI:83833"/>
        <dbReference type="ChEBI" id="CHEBI:83834"/>
        <dbReference type="EC" id="5.2.1.8"/>
    </reaction>
</comment>
<dbReference type="EMBL" id="DF237126">
    <property type="protein sequence ID" value="GAQ84127.1"/>
    <property type="molecule type" value="Genomic_DNA"/>
</dbReference>
<evidence type="ECO:0000256" key="1">
    <source>
        <dbReference type="ARBA" id="ARBA00000971"/>
    </source>
</evidence>
<evidence type="ECO:0000313" key="9">
    <source>
        <dbReference type="Proteomes" id="UP000054558"/>
    </source>
</evidence>
<evidence type="ECO:0000256" key="2">
    <source>
        <dbReference type="ARBA" id="ARBA00013194"/>
    </source>
</evidence>
<dbReference type="InterPro" id="IPR001179">
    <property type="entry name" value="PPIase_FKBP_dom"/>
</dbReference>
<dbReference type="InterPro" id="IPR046357">
    <property type="entry name" value="PPIase_dom_sf"/>
</dbReference>
<evidence type="ECO:0000256" key="4">
    <source>
        <dbReference type="ARBA" id="ARBA00023235"/>
    </source>
</evidence>
<feature type="signal peptide" evidence="6">
    <location>
        <begin position="1"/>
        <end position="26"/>
    </location>
</feature>